<proteinExistence type="predicted"/>
<accession>A0A1M4UXF3</accession>
<organism evidence="1 2">
    <name type="scientific">Cnuella takakiae</name>
    <dbReference type="NCBI Taxonomy" id="1302690"/>
    <lineage>
        <taxon>Bacteria</taxon>
        <taxon>Pseudomonadati</taxon>
        <taxon>Bacteroidota</taxon>
        <taxon>Chitinophagia</taxon>
        <taxon>Chitinophagales</taxon>
        <taxon>Chitinophagaceae</taxon>
        <taxon>Cnuella</taxon>
    </lineage>
</organism>
<evidence type="ECO:0000313" key="2">
    <source>
        <dbReference type="Proteomes" id="UP000184368"/>
    </source>
</evidence>
<keyword evidence="2" id="KW-1185">Reference proteome</keyword>
<reference evidence="1 2" key="1">
    <citation type="submission" date="2016-11" db="EMBL/GenBank/DDBJ databases">
        <authorList>
            <person name="Jaros S."/>
            <person name="Januszkiewicz K."/>
            <person name="Wedrychowicz H."/>
        </authorList>
    </citation>
    <scope>NUCLEOTIDE SEQUENCE [LARGE SCALE GENOMIC DNA]</scope>
    <source>
        <strain evidence="1 2">DSM 26897</strain>
    </source>
</reference>
<dbReference type="EMBL" id="FQUO01000002">
    <property type="protein sequence ID" value="SHE61421.1"/>
    <property type="molecule type" value="Genomic_DNA"/>
</dbReference>
<sequence>MLNGIWKGTMTQAPGGCFPEYNLELQIKIVGKQVTGVCYHYSDTRNYVKKFFEGEYHERTKNIIIREQNILAFHIPEDCTPCVKTYDLWYANSNGELLSGDWLGKVLNTGASCQPGHITLSRVKESAFEGIQEIAVDTGNIRLDFYDNGYVDDDSISVIVNNKVVLSHEKLGAKPVTLNIHMDAAQPIQEVVMQAENQGSIPPNTALLIVTTPRRRYQLYLQSTQKRNAAVRFIYEAPVSKPM</sequence>
<dbReference type="Proteomes" id="UP000184368">
    <property type="component" value="Unassembled WGS sequence"/>
</dbReference>
<gene>
    <name evidence="1" type="ORF">SAMN05444008_10278</name>
</gene>
<dbReference type="STRING" id="1302690.BUE76_13310"/>
<protein>
    <submittedName>
        <fullName evidence="1">Uncharacterized protein</fullName>
    </submittedName>
</protein>
<dbReference type="AlphaFoldDB" id="A0A1M4UXF3"/>
<name>A0A1M4UXF3_9BACT</name>
<evidence type="ECO:0000313" key="1">
    <source>
        <dbReference type="EMBL" id="SHE61421.1"/>
    </source>
</evidence>